<evidence type="ECO:0000313" key="2">
    <source>
        <dbReference type="Proteomes" id="UP001291623"/>
    </source>
</evidence>
<gene>
    <name evidence="1" type="ORF">RND71_016420</name>
</gene>
<comment type="caution">
    <text evidence="1">The sequence shown here is derived from an EMBL/GenBank/DDBJ whole genome shotgun (WGS) entry which is preliminary data.</text>
</comment>
<dbReference type="Proteomes" id="UP001291623">
    <property type="component" value="Unassembled WGS sequence"/>
</dbReference>
<dbReference type="AlphaFoldDB" id="A0AAE1VDR8"/>
<reference evidence="1" key="1">
    <citation type="submission" date="2023-12" db="EMBL/GenBank/DDBJ databases">
        <title>Genome assembly of Anisodus tanguticus.</title>
        <authorList>
            <person name="Wang Y.-J."/>
        </authorList>
    </citation>
    <scope>NUCLEOTIDE SEQUENCE</scope>
    <source>
        <strain evidence="1">KB-2021</strain>
        <tissue evidence="1">Leaf</tissue>
    </source>
</reference>
<evidence type="ECO:0000313" key="1">
    <source>
        <dbReference type="EMBL" id="KAK4365062.1"/>
    </source>
</evidence>
<proteinExistence type="predicted"/>
<accession>A0AAE1VDR8</accession>
<sequence length="110" mass="12971">MTRAKSMRTRQAEEQLRKIEAHIQANKRPRWVEINPNGAGNENGNGTEFHPKLQFPNYNGVEPRAWLRRSDRYFNIYRITDAIKKLEMATLHLEGYVKALYFSFTSLEDK</sequence>
<protein>
    <submittedName>
        <fullName evidence="1">Uncharacterized protein</fullName>
    </submittedName>
</protein>
<keyword evidence="2" id="KW-1185">Reference proteome</keyword>
<name>A0AAE1VDR8_9SOLA</name>
<dbReference type="EMBL" id="JAVYJV010000008">
    <property type="protein sequence ID" value="KAK4365062.1"/>
    <property type="molecule type" value="Genomic_DNA"/>
</dbReference>
<organism evidence="1 2">
    <name type="scientific">Anisodus tanguticus</name>
    <dbReference type="NCBI Taxonomy" id="243964"/>
    <lineage>
        <taxon>Eukaryota</taxon>
        <taxon>Viridiplantae</taxon>
        <taxon>Streptophyta</taxon>
        <taxon>Embryophyta</taxon>
        <taxon>Tracheophyta</taxon>
        <taxon>Spermatophyta</taxon>
        <taxon>Magnoliopsida</taxon>
        <taxon>eudicotyledons</taxon>
        <taxon>Gunneridae</taxon>
        <taxon>Pentapetalae</taxon>
        <taxon>asterids</taxon>
        <taxon>lamiids</taxon>
        <taxon>Solanales</taxon>
        <taxon>Solanaceae</taxon>
        <taxon>Solanoideae</taxon>
        <taxon>Hyoscyameae</taxon>
        <taxon>Anisodus</taxon>
    </lineage>
</organism>